<accession>A0A5C5UYS5</accession>
<evidence type="ECO:0000313" key="1">
    <source>
        <dbReference type="EMBL" id="TWT30632.1"/>
    </source>
</evidence>
<dbReference type="InterPro" id="IPR027558">
    <property type="entry name" value="Pre_pil_HX9DG_C"/>
</dbReference>
<dbReference type="Proteomes" id="UP000318878">
    <property type="component" value="Unassembled WGS sequence"/>
</dbReference>
<protein>
    <submittedName>
        <fullName evidence="1">Uncharacterized protein</fullName>
    </submittedName>
</protein>
<gene>
    <name evidence="1" type="ORF">Enr8_41530</name>
</gene>
<sequence length="122" mass="13037">MIFSTGCDGEYWVAGSVNYGLARSAKEGVDLSVNSSPALGSWQPGTCNFLFADGSVQGITVSVNPSVLVSLGGALEGDVVSLPYCERFSAYQRSPFWRRFSGVVANRCIPFKGRSIFLMGLP</sequence>
<dbReference type="RefSeq" id="WP_246120178.1">
    <property type="nucleotide sequence ID" value="NZ_SJPF01000005.1"/>
</dbReference>
<reference evidence="1 2" key="1">
    <citation type="submission" date="2019-02" db="EMBL/GenBank/DDBJ databases">
        <title>Deep-cultivation of Planctomycetes and their phenomic and genomic characterization uncovers novel biology.</title>
        <authorList>
            <person name="Wiegand S."/>
            <person name="Jogler M."/>
            <person name="Boedeker C."/>
            <person name="Pinto D."/>
            <person name="Vollmers J."/>
            <person name="Rivas-Marin E."/>
            <person name="Kohn T."/>
            <person name="Peeters S.H."/>
            <person name="Heuer A."/>
            <person name="Rast P."/>
            <person name="Oberbeckmann S."/>
            <person name="Bunk B."/>
            <person name="Jeske O."/>
            <person name="Meyerdierks A."/>
            <person name="Storesund J.E."/>
            <person name="Kallscheuer N."/>
            <person name="Luecker S."/>
            <person name="Lage O.M."/>
            <person name="Pohl T."/>
            <person name="Merkel B.J."/>
            <person name="Hornburger P."/>
            <person name="Mueller R.-W."/>
            <person name="Bruemmer F."/>
            <person name="Labrenz M."/>
            <person name="Spormann A.M."/>
            <person name="Op Den Camp H."/>
            <person name="Overmann J."/>
            <person name="Amann R."/>
            <person name="Jetten M.S.M."/>
            <person name="Mascher T."/>
            <person name="Medema M.H."/>
            <person name="Devos D.P."/>
            <person name="Kaster A.-K."/>
            <person name="Ovreas L."/>
            <person name="Rohde M."/>
            <person name="Galperin M.Y."/>
            <person name="Jogler C."/>
        </authorList>
    </citation>
    <scope>NUCLEOTIDE SEQUENCE [LARGE SCALE GENOMIC DNA]</scope>
    <source>
        <strain evidence="1 2">Enr8</strain>
    </source>
</reference>
<name>A0A5C5UYS5_9BACT</name>
<dbReference type="EMBL" id="SJPF01000005">
    <property type="protein sequence ID" value="TWT30632.1"/>
    <property type="molecule type" value="Genomic_DNA"/>
</dbReference>
<keyword evidence="2" id="KW-1185">Reference proteome</keyword>
<comment type="caution">
    <text evidence="1">The sequence shown here is derived from an EMBL/GenBank/DDBJ whole genome shotgun (WGS) entry which is preliminary data.</text>
</comment>
<dbReference type="NCBIfam" id="TIGR04294">
    <property type="entry name" value="pre_pil_HX9DG"/>
    <property type="match status" value="1"/>
</dbReference>
<organism evidence="1 2">
    <name type="scientific">Blastopirellula retiformator</name>
    <dbReference type="NCBI Taxonomy" id="2527970"/>
    <lineage>
        <taxon>Bacteria</taxon>
        <taxon>Pseudomonadati</taxon>
        <taxon>Planctomycetota</taxon>
        <taxon>Planctomycetia</taxon>
        <taxon>Pirellulales</taxon>
        <taxon>Pirellulaceae</taxon>
        <taxon>Blastopirellula</taxon>
    </lineage>
</organism>
<proteinExistence type="predicted"/>
<evidence type="ECO:0000313" key="2">
    <source>
        <dbReference type="Proteomes" id="UP000318878"/>
    </source>
</evidence>
<dbReference type="AlphaFoldDB" id="A0A5C5UYS5"/>